<dbReference type="InterPro" id="IPR029063">
    <property type="entry name" value="SAM-dependent_MTases_sf"/>
</dbReference>
<dbReference type="PANTHER" id="PTHR43542:SF1">
    <property type="entry name" value="METHYLTRANSFERASE"/>
    <property type="match status" value="1"/>
</dbReference>
<sequence length="185" mass="19678">MTRIIAGSAKGSILQVPKSGTRPTSEKVREALFSRLVHRGYVEECRVLDLYAGSGAIGLEAASRGAASVVLVESNPAAAKIIQANARAAGLNVSVVKQSAASYLSSLHSIEFDLAVLDPPYDVGEEELALVLSLLASHLVSDALIVVERSKRSPEPIWPDGYELDDQRTWGDTCVWSATAMEADA</sequence>
<accession>A0ABY8G1E3</accession>
<dbReference type="Gene3D" id="3.40.50.150">
    <property type="entry name" value="Vaccinia Virus protein VP39"/>
    <property type="match status" value="1"/>
</dbReference>
<dbReference type="Proteomes" id="UP001215216">
    <property type="component" value="Chromosome"/>
</dbReference>
<dbReference type="PROSITE" id="PS00092">
    <property type="entry name" value="N6_MTASE"/>
    <property type="match status" value="1"/>
</dbReference>
<evidence type="ECO:0000313" key="4">
    <source>
        <dbReference type="Proteomes" id="UP001215216"/>
    </source>
</evidence>
<dbReference type="CDD" id="cd02440">
    <property type="entry name" value="AdoMet_MTases"/>
    <property type="match status" value="1"/>
</dbReference>
<evidence type="ECO:0000313" key="3">
    <source>
        <dbReference type="EMBL" id="WFM83970.1"/>
    </source>
</evidence>
<keyword evidence="2 3" id="KW-0808">Transferase</keyword>
<dbReference type="Pfam" id="PF03602">
    <property type="entry name" value="Cons_hypoth95"/>
    <property type="match status" value="1"/>
</dbReference>
<dbReference type="GO" id="GO:0052913">
    <property type="term" value="F:16S rRNA (guanine(966)-N(2))-methyltransferase activity"/>
    <property type="evidence" value="ECO:0007669"/>
    <property type="project" value="UniProtKB-EC"/>
</dbReference>
<dbReference type="PIRSF" id="PIRSF004553">
    <property type="entry name" value="CHP00095"/>
    <property type="match status" value="1"/>
</dbReference>
<evidence type="ECO:0000256" key="2">
    <source>
        <dbReference type="ARBA" id="ARBA00022679"/>
    </source>
</evidence>
<keyword evidence="4" id="KW-1185">Reference proteome</keyword>
<keyword evidence="1 3" id="KW-0489">Methyltransferase</keyword>
<proteinExistence type="predicted"/>
<evidence type="ECO:0000256" key="1">
    <source>
        <dbReference type="ARBA" id="ARBA00022603"/>
    </source>
</evidence>
<dbReference type="EC" id="2.1.1.171" evidence="3"/>
<dbReference type="InterPro" id="IPR004398">
    <property type="entry name" value="RNA_MeTrfase_RsmD"/>
</dbReference>
<dbReference type="InterPro" id="IPR002052">
    <property type="entry name" value="DNA_methylase_N6_adenine_CS"/>
</dbReference>
<dbReference type="EMBL" id="CP121208">
    <property type="protein sequence ID" value="WFM83970.1"/>
    <property type="molecule type" value="Genomic_DNA"/>
</dbReference>
<gene>
    <name evidence="3" type="primary">rsmD</name>
    <name evidence="3" type="ORF">P7079_03060</name>
</gene>
<dbReference type="SUPFAM" id="SSF53335">
    <property type="entry name" value="S-adenosyl-L-methionine-dependent methyltransferases"/>
    <property type="match status" value="1"/>
</dbReference>
<protein>
    <submittedName>
        <fullName evidence="3">16S rRNA (Guanine(966)-N(2))-methyltransferase RsmD</fullName>
        <ecNumber evidence="3">2.1.1.171</ecNumber>
    </submittedName>
</protein>
<dbReference type="RefSeq" id="WP_278013365.1">
    <property type="nucleotide sequence ID" value="NZ_CP121208.1"/>
</dbReference>
<dbReference type="NCBIfam" id="TIGR00095">
    <property type="entry name" value="16S rRNA (guanine(966)-N(2))-methyltransferase RsmD"/>
    <property type="match status" value="1"/>
</dbReference>
<organism evidence="3 4">
    <name type="scientific">Arcanobacterium canis</name>
    <dbReference type="NCBI Taxonomy" id="999183"/>
    <lineage>
        <taxon>Bacteria</taxon>
        <taxon>Bacillati</taxon>
        <taxon>Actinomycetota</taxon>
        <taxon>Actinomycetes</taxon>
        <taxon>Actinomycetales</taxon>
        <taxon>Actinomycetaceae</taxon>
        <taxon>Arcanobacterium</taxon>
    </lineage>
</organism>
<name>A0ABY8G1E3_9ACTO</name>
<dbReference type="PANTHER" id="PTHR43542">
    <property type="entry name" value="METHYLTRANSFERASE"/>
    <property type="match status" value="1"/>
</dbReference>
<reference evidence="3 4" key="1">
    <citation type="submission" date="2023-03" db="EMBL/GenBank/DDBJ databases">
        <title>Complete genome of Arcanobacterium canis strain DSM 25104 isolated in 2010 from a canine otitis externa in Germany.</title>
        <authorList>
            <person name="Borowiak M."/>
            <person name="Kreitlow A."/>
            <person name="Malorny B."/>
            <person name="Laemmler C."/>
            <person name="Prenger-Berninghoff E."/>
            <person name="Ploetz M."/>
            <person name="Abdulmawjood A."/>
        </authorList>
    </citation>
    <scope>NUCLEOTIDE SEQUENCE [LARGE SCALE GENOMIC DNA]</scope>
    <source>
        <strain evidence="3 4">DSM 25104</strain>
    </source>
</reference>